<dbReference type="Gene3D" id="2.40.30.170">
    <property type="match status" value="1"/>
</dbReference>
<organism evidence="3 4">
    <name type="scientific">Sphingomonas colocasiae</name>
    <dbReference type="NCBI Taxonomy" id="1848973"/>
    <lineage>
        <taxon>Bacteria</taxon>
        <taxon>Pseudomonadati</taxon>
        <taxon>Pseudomonadota</taxon>
        <taxon>Alphaproteobacteria</taxon>
        <taxon>Sphingomonadales</taxon>
        <taxon>Sphingomonadaceae</taxon>
        <taxon>Sphingomonas</taxon>
    </lineage>
</organism>
<feature type="domain" description="Multidrug resistance protein MdtA-like barrel-sandwich hybrid" evidence="1">
    <location>
        <begin position="64"/>
        <end position="267"/>
    </location>
</feature>
<evidence type="ECO:0000313" key="3">
    <source>
        <dbReference type="EMBL" id="MBY8823826.1"/>
    </source>
</evidence>
<dbReference type="InterPro" id="IPR058634">
    <property type="entry name" value="AaeA-lik-b-barrel"/>
</dbReference>
<sequence>MNALTAEPIVAAPVADAPPRRVPRPLVAGGAALLLAAAGVAWILSPASREATDNAYLRADSTMVSSRIGGQITTVLVRDNQQVRAGDPLVRIDDREFAARLAAADAAVHDADAGVAAARAALASHVAENRLADADIAVARTAIASSDAERRRAEADNDRFAALMQRGFATRRDAERVSAAAADARARAQHDIASLAATRDRATVTATRRAGLQADLERALAGAERARAARSLAEQDRGYTLVRAPVSGIVGNRQAQPGDFVQPGTRLLTLVPNQGLYVVANFKETQTRRMLVGQTARVKVDALGGDALTGRVESFAPASGSEFSLLPFEPGSGNFTKIVQRVPVRIVLDAGQRDLARLRPGLSTTVEVALAE</sequence>
<dbReference type="RefSeq" id="WP_222990940.1">
    <property type="nucleotide sequence ID" value="NZ_JAINVV010000008.1"/>
</dbReference>
<dbReference type="Pfam" id="PF25963">
    <property type="entry name" value="Beta-barrel_AAEA"/>
    <property type="match status" value="1"/>
</dbReference>
<keyword evidence="4" id="KW-1185">Reference proteome</keyword>
<name>A0ABS7PR63_9SPHN</name>
<evidence type="ECO:0000313" key="4">
    <source>
        <dbReference type="Proteomes" id="UP000706039"/>
    </source>
</evidence>
<proteinExistence type="predicted"/>
<dbReference type="PANTHER" id="PTHR30386">
    <property type="entry name" value="MEMBRANE FUSION SUBUNIT OF EMRAB-TOLC MULTIDRUG EFFLUX PUMP"/>
    <property type="match status" value="1"/>
</dbReference>
<dbReference type="Gene3D" id="2.40.50.100">
    <property type="match status" value="1"/>
</dbReference>
<feature type="domain" description="p-hydroxybenzoic acid efflux pump subunit AaeA-like beta-barrel" evidence="2">
    <location>
        <begin position="276"/>
        <end position="368"/>
    </location>
</feature>
<dbReference type="PRINTS" id="PR01490">
    <property type="entry name" value="RTXTOXIND"/>
</dbReference>
<accession>A0ABS7PR63</accession>
<protein>
    <submittedName>
        <fullName evidence="3">HlyD family secretion protein</fullName>
    </submittedName>
</protein>
<dbReference type="PANTHER" id="PTHR30386:SF24">
    <property type="entry name" value="MULTIDRUG RESISTANCE EFFLUX PUMP"/>
    <property type="match status" value="1"/>
</dbReference>
<dbReference type="InterPro" id="IPR058625">
    <property type="entry name" value="MdtA-like_BSH"/>
</dbReference>
<dbReference type="Pfam" id="PF25917">
    <property type="entry name" value="BSH_RND"/>
    <property type="match status" value="1"/>
</dbReference>
<reference evidence="3 4" key="1">
    <citation type="submission" date="2021-08" db="EMBL/GenBank/DDBJ databases">
        <authorList>
            <person name="Tuo L."/>
        </authorList>
    </citation>
    <scope>NUCLEOTIDE SEQUENCE [LARGE SCALE GENOMIC DNA]</scope>
    <source>
        <strain evidence="3 4">JCM 31229</strain>
    </source>
</reference>
<gene>
    <name evidence="3" type="ORF">K7G82_16090</name>
</gene>
<evidence type="ECO:0000259" key="1">
    <source>
        <dbReference type="Pfam" id="PF25917"/>
    </source>
</evidence>
<dbReference type="Proteomes" id="UP000706039">
    <property type="component" value="Unassembled WGS sequence"/>
</dbReference>
<dbReference type="SUPFAM" id="SSF111369">
    <property type="entry name" value="HlyD-like secretion proteins"/>
    <property type="match status" value="2"/>
</dbReference>
<dbReference type="InterPro" id="IPR050739">
    <property type="entry name" value="MFP"/>
</dbReference>
<evidence type="ECO:0000259" key="2">
    <source>
        <dbReference type="Pfam" id="PF25963"/>
    </source>
</evidence>
<dbReference type="Gene3D" id="1.10.287.470">
    <property type="entry name" value="Helix hairpin bin"/>
    <property type="match status" value="1"/>
</dbReference>
<dbReference type="EMBL" id="JAINVV010000008">
    <property type="protein sequence ID" value="MBY8823826.1"/>
    <property type="molecule type" value="Genomic_DNA"/>
</dbReference>
<comment type="caution">
    <text evidence="3">The sequence shown here is derived from an EMBL/GenBank/DDBJ whole genome shotgun (WGS) entry which is preliminary data.</text>
</comment>